<keyword evidence="8" id="KW-1185">Reference proteome</keyword>
<protein>
    <submittedName>
        <fullName evidence="7">FHA domain-containing protein</fullName>
    </submittedName>
</protein>
<dbReference type="Pfam" id="PF00498">
    <property type="entry name" value="FHA"/>
    <property type="match status" value="1"/>
</dbReference>
<feature type="domain" description="FtsK" evidence="6">
    <location>
        <begin position="649"/>
        <end position="849"/>
    </location>
</feature>
<dbReference type="SUPFAM" id="SSF49879">
    <property type="entry name" value="SMAD/FHA domain"/>
    <property type="match status" value="1"/>
</dbReference>
<comment type="caution">
    <text evidence="7">The sequence shown here is derived from an EMBL/GenBank/DDBJ whole genome shotgun (WGS) entry which is preliminary data.</text>
</comment>
<evidence type="ECO:0000256" key="3">
    <source>
        <dbReference type="PROSITE-ProRule" id="PRU00289"/>
    </source>
</evidence>
<accession>A0ABS9RAF8</accession>
<dbReference type="RefSeq" id="WP_117453147.1">
    <property type="nucleotide sequence ID" value="NZ_JAKVPQ010000011.1"/>
</dbReference>
<keyword evidence="1 3" id="KW-0547">Nucleotide-binding</keyword>
<dbReference type="Proteomes" id="UP001202402">
    <property type="component" value="Unassembled WGS sequence"/>
</dbReference>
<dbReference type="InterPro" id="IPR008984">
    <property type="entry name" value="SMAD_FHA_dom_sf"/>
</dbReference>
<keyword evidence="4" id="KW-1133">Transmembrane helix</keyword>
<reference evidence="7 8" key="1">
    <citation type="submission" date="2022-02" db="EMBL/GenBank/DDBJ databases">
        <title>Genome of Erysipelotrichaceae sp. nov. NSJ-176 isolated from human feces.</title>
        <authorList>
            <person name="Abdugheni R."/>
        </authorList>
    </citation>
    <scope>NUCLEOTIDE SEQUENCE [LARGE SCALE GENOMIC DNA]</scope>
    <source>
        <strain evidence="7 8">NSJ-176</strain>
    </source>
</reference>
<feature type="transmembrane region" description="Helical" evidence="4">
    <location>
        <begin position="280"/>
        <end position="300"/>
    </location>
</feature>
<keyword evidence="4" id="KW-0472">Membrane</keyword>
<evidence type="ECO:0000256" key="2">
    <source>
        <dbReference type="ARBA" id="ARBA00022840"/>
    </source>
</evidence>
<proteinExistence type="predicted"/>
<sequence>MACENAEIIILSPTHIDSCLLPSQAIGRFWLYRQKNQHHMPIMEVCGQDNEWCLLKNPQCDFPIDFPKYYPLTKNKQLCIRHDHDLIYLLYIQKDTFQYRYYALEPSKTYKIGRHKTCDIYIQDTMISHHHASIYYQNNAWFIKDEQSRNGLYVNALRIDHEKLHPGDRIQIMQYLFIMGKDTLLVVLQDMMNIHMEEGKEKVHTIHPFTPQDILPSVHETFTIEPLELTIELPQEISQVDDTPFFMSAGPSFIMGIASMAMAIVSVTSMKANHESFTSILPTLIMSGSMACTMMLWPIMTRIYEKRKHKKKASIQQRQYLSYLENMRKEIKAYQQKECHSRASRYEDTQDALRMLNQAPWKLHNRLPNDHNFLHITIGKGDCDADIHLHSNVEPAIHEESICWDAYHEFMQNTTRLHDQNITINCRCNHKIGIYGEEALCQQFLANIMLQIYLLHHREHITFCILADIGFIKRYALGFLPAVYFEETRFIVCDKQTGKQVNYALKQWWKEKDEEDYLMIFSFDRHLEQNMDYLSYLLKEERVVYFQIAPYLQLLHPKCEQIIQLMDDTHLMLQNEQLSMHLASRQEIKDTISKYHTYHFPTQQKQGYPASFTFLDLYECANVEQLQILERWKKQTSSLEALIGINEHQETISLDLHEHFHGPHGLIAGMTGSGKSEWIMTLILSLAVSYSPSQLSFVLIDYKGGGMSQAFSKLPHVAGVMTNLDNDQIMRSIQGIQSELTRRQKIFKAMQETCQKHVMHIDQYQQLYKEGVVSEPLSHILIIADEFAELKQQQPQFMEDLKKISRIGRSLGIHLLLATQKPSGIVDDQIWSNARFHVCLKVADRMDSVEMLKKDDAIYLKQAGMFYLQVGYDEWYVKGMGAWANAPYYEKTKHEPFAHRQISIISPTGEPLFEKAVEEKTKSTMTQLEAIVNHIQICAQRSSQQATTLWLPPLSNDIEQTEAYMLGMVDDPMHQKRFVLHLHQEHFAYIGTREEDKAYFLQAILSSIQQMDADCYILDHCRKEYPSVDDVIIYEDKEKMESFFYQIKKQLHLRKKQGYTKPVYCIFQHYEMVNIQDTTYMEDIRMLLKEGASFGIYICLGLQDPYALTYQIKTYLHDIYCFYMEEKDDYHVLFHHCEVLPKKICGRGIFEKENQIYQFQSVKATVKAKTKRQQIPVLPKHITVKKKKGHVYIGKHVISKEDIFLKEEEVVMLCDQTFYVPFLKAITKQECQVEKYAVHEIPDSCNLHGKTILWNGANLNAATYTLHLPYFNEEHIEERMGILWKDGNYHTIQLVEDITYG</sequence>
<feature type="domain" description="FHA" evidence="5">
    <location>
        <begin position="110"/>
        <end position="159"/>
    </location>
</feature>
<dbReference type="InterPro" id="IPR027417">
    <property type="entry name" value="P-loop_NTPase"/>
</dbReference>
<dbReference type="Gene3D" id="3.40.50.300">
    <property type="entry name" value="P-loop containing nucleotide triphosphate hydrolases"/>
    <property type="match status" value="2"/>
</dbReference>
<dbReference type="CDD" id="cd01127">
    <property type="entry name" value="TrwB_TraG_TraD_VirD4"/>
    <property type="match status" value="1"/>
</dbReference>
<dbReference type="InterPro" id="IPR050206">
    <property type="entry name" value="FtsK/SpoIIIE/SftA"/>
</dbReference>
<keyword evidence="2 3" id="KW-0067">ATP-binding</keyword>
<dbReference type="SMART" id="SM00240">
    <property type="entry name" value="FHA"/>
    <property type="match status" value="1"/>
</dbReference>
<evidence type="ECO:0000259" key="6">
    <source>
        <dbReference type="PROSITE" id="PS50901"/>
    </source>
</evidence>
<keyword evidence="4" id="KW-0812">Transmembrane</keyword>
<evidence type="ECO:0000259" key="5">
    <source>
        <dbReference type="PROSITE" id="PS50006"/>
    </source>
</evidence>
<feature type="transmembrane region" description="Helical" evidence="4">
    <location>
        <begin position="245"/>
        <end position="268"/>
    </location>
</feature>
<organism evidence="7 8">
    <name type="scientific">Amedibacillus hominis</name>
    <dbReference type="NCBI Taxonomy" id="2897776"/>
    <lineage>
        <taxon>Bacteria</taxon>
        <taxon>Bacillati</taxon>
        <taxon>Bacillota</taxon>
        <taxon>Erysipelotrichia</taxon>
        <taxon>Erysipelotrichales</taxon>
        <taxon>Erysipelotrichaceae</taxon>
        <taxon>Amedibacillus</taxon>
    </lineage>
</organism>
<dbReference type="InterPro" id="IPR000253">
    <property type="entry name" value="FHA_dom"/>
</dbReference>
<evidence type="ECO:0000313" key="7">
    <source>
        <dbReference type="EMBL" id="MCH4286138.1"/>
    </source>
</evidence>
<dbReference type="SUPFAM" id="SSF52540">
    <property type="entry name" value="P-loop containing nucleoside triphosphate hydrolases"/>
    <property type="match status" value="1"/>
</dbReference>
<evidence type="ECO:0000256" key="4">
    <source>
        <dbReference type="SAM" id="Phobius"/>
    </source>
</evidence>
<evidence type="ECO:0000313" key="8">
    <source>
        <dbReference type="Proteomes" id="UP001202402"/>
    </source>
</evidence>
<dbReference type="Gene3D" id="2.60.200.20">
    <property type="match status" value="1"/>
</dbReference>
<dbReference type="Pfam" id="PF01580">
    <property type="entry name" value="FtsK_SpoIIIE"/>
    <property type="match status" value="1"/>
</dbReference>
<dbReference type="PROSITE" id="PS50901">
    <property type="entry name" value="FTSK"/>
    <property type="match status" value="1"/>
</dbReference>
<feature type="binding site" evidence="3">
    <location>
        <begin position="669"/>
        <end position="676"/>
    </location>
    <ligand>
        <name>ATP</name>
        <dbReference type="ChEBI" id="CHEBI:30616"/>
    </ligand>
</feature>
<dbReference type="PANTHER" id="PTHR22683">
    <property type="entry name" value="SPORULATION PROTEIN RELATED"/>
    <property type="match status" value="1"/>
</dbReference>
<dbReference type="EMBL" id="JAKVPQ010000011">
    <property type="protein sequence ID" value="MCH4286138.1"/>
    <property type="molecule type" value="Genomic_DNA"/>
</dbReference>
<dbReference type="CDD" id="cd00060">
    <property type="entry name" value="FHA"/>
    <property type="match status" value="1"/>
</dbReference>
<dbReference type="PANTHER" id="PTHR22683:SF1">
    <property type="entry name" value="TYPE VII SECRETION SYSTEM PROTEIN ESSC"/>
    <property type="match status" value="1"/>
</dbReference>
<evidence type="ECO:0000256" key="1">
    <source>
        <dbReference type="ARBA" id="ARBA00022741"/>
    </source>
</evidence>
<gene>
    <name evidence="7" type="ORF">LQE99_13510</name>
</gene>
<name>A0ABS9RAF8_9FIRM</name>
<dbReference type="InterPro" id="IPR002543">
    <property type="entry name" value="FtsK_dom"/>
</dbReference>
<dbReference type="PROSITE" id="PS50006">
    <property type="entry name" value="FHA_DOMAIN"/>
    <property type="match status" value="1"/>
</dbReference>